<feature type="domain" description="Trichohyalin-plectin-homology" evidence="9">
    <location>
        <begin position="160"/>
        <end position="506"/>
    </location>
</feature>
<dbReference type="AlphaFoldDB" id="A0A026WPY9"/>
<accession>A0A026WPY9</accession>
<dbReference type="InterPro" id="IPR043597">
    <property type="entry name" value="TPH_dom"/>
</dbReference>
<keyword evidence="5" id="KW-0966">Cell projection</keyword>
<evidence type="ECO:0000256" key="3">
    <source>
        <dbReference type="ARBA" id="ARBA00023054"/>
    </source>
</evidence>
<proteinExistence type="inferred from homology"/>
<dbReference type="PANTHER" id="PTHR15504:SF0">
    <property type="entry name" value="CILIA- AND FLAGELLA-ASSOCIATED PROTEIN 45"/>
    <property type="match status" value="1"/>
</dbReference>
<evidence type="ECO:0000256" key="6">
    <source>
        <dbReference type="ARBA" id="ARBA00034116"/>
    </source>
</evidence>
<protein>
    <recommendedName>
        <fullName evidence="7">Cilia- and flagella-associated protein 45</fullName>
    </recommendedName>
</protein>
<keyword evidence="4" id="KW-0969">Cilium</keyword>
<dbReference type="OMA" id="WGHKPET"/>
<organism evidence="10 11">
    <name type="scientific">Ooceraea biroi</name>
    <name type="common">Clonal raider ant</name>
    <name type="synonym">Cerapachys biroi</name>
    <dbReference type="NCBI Taxonomy" id="2015173"/>
    <lineage>
        <taxon>Eukaryota</taxon>
        <taxon>Metazoa</taxon>
        <taxon>Ecdysozoa</taxon>
        <taxon>Arthropoda</taxon>
        <taxon>Hexapoda</taxon>
        <taxon>Insecta</taxon>
        <taxon>Pterygota</taxon>
        <taxon>Neoptera</taxon>
        <taxon>Endopterygota</taxon>
        <taxon>Hymenoptera</taxon>
        <taxon>Apocrita</taxon>
        <taxon>Aculeata</taxon>
        <taxon>Formicoidea</taxon>
        <taxon>Formicidae</taxon>
        <taxon>Dorylinae</taxon>
        <taxon>Ooceraea</taxon>
    </lineage>
</organism>
<feature type="coiled-coil region" evidence="8">
    <location>
        <begin position="152"/>
        <end position="236"/>
    </location>
</feature>
<dbReference type="Proteomes" id="UP000053097">
    <property type="component" value="Unassembled WGS sequence"/>
</dbReference>
<gene>
    <name evidence="10" type="ORF">X777_01424</name>
</gene>
<feature type="coiled-coil region" evidence="8">
    <location>
        <begin position="432"/>
        <end position="470"/>
    </location>
</feature>
<evidence type="ECO:0000256" key="7">
    <source>
        <dbReference type="ARBA" id="ARBA00034142"/>
    </source>
</evidence>
<name>A0A026WPY9_OOCBI</name>
<evidence type="ECO:0000256" key="1">
    <source>
        <dbReference type="ARBA" id="ARBA00004230"/>
    </source>
</evidence>
<reference evidence="10 11" key="1">
    <citation type="journal article" date="2014" name="Curr. Biol.">
        <title>The genome of the clonal raider ant Cerapachys biroi.</title>
        <authorList>
            <person name="Oxley P.R."/>
            <person name="Ji L."/>
            <person name="Fetter-Pruneda I."/>
            <person name="McKenzie S.K."/>
            <person name="Li C."/>
            <person name="Hu H."/>
            <person name="Zhang G."/>
            <person name="Kronauer D.J."/>
        </authorList>
    </citation>
    <scope>NUCLEOTIDE SEQUENCE [LARGE SCALE GENOMIC DNA]</scope>
</reference>
<evidence type="ECO:0000256" key="8">
    <source>
        <dbReference type="SAM" id="Coils"/>
    </source>
</evidence>
<dbReference type="Pfam" id="PF13868">
    <property type="entry name" value="TPH"/>
    <property type="match status" value="1"/>
</dbReference>
<evidence type="ECO:0000259" key="9">
    <source>
        <dbReference type="Pfam" id="PF13868"/>
    </source>
</evidence>
<keyword evidence="11" id="KW-1185">Reference proteome</keyword>
<evidence type="ECO:0000256" key="2">
    <source>
        <dbReference type="ARBA" id="ARBA00022846"/>
    </source>
</evidence>
<keyword evidence="2" id="KW-0282">Flagellum</keyword>
<evidence type="ECO:0000256" key="4">
    <source>
        <dbReference type="ARBA" id="ARBA00023069"/>
    </source>
</evidence>
<evidence type="ECO:0000313" key="11">
    <source>
        <dbReference type="Proteomes" id="UP000053097"/>
    </source>
</evidence>
<dbReference type="OrthoDB" id="1902038at2759"/>
<keyword evidence="3 8" id="KW-0175">Coiled coil</keyword>
<sequence>MLTKTIKQKPLSGNADYRGNSKLNSSMCIIRASSAILNVKPIYLKGSNVYKKKEIDKTSDKRECLIPSKPIAYSRIVTQKEYEHLKERSHVITKEEKQMAVETEEKEKERLTKESIERKEAIRRMDMKKRREKDPRTREIEEEARKKMMHILERARNMRLEQEEEIQECNRLILATKCRAIRDAQIAEKKLIEREVLEEEKRLNNMMEDERRWAIKEELRKEQEEASKRSQFAKLLKEQIVTNEEQRIIEFERRQEESRLINLNNVAQQQDEIEKMRNKEAENARIRQELMEGHEQLKYFKAMRQEEDRIIDLSIQNYHRIKEEKEAKKVEEQKLEKLRKEREKARVATQTIQAHELQMHIDEINAIRIQEEVEREWRLKEKEEMLKKLNAQKMLWKEREEQINNKRIMQAIEIERDRREFEKIVCEQETALDREKKELEQKQEQTLIHRNEILKQINEKERERITERQKMFEENLTTCAETAMRKKKLQDVMEQKWQKMREDNVPDTYINEVKRMIENIH</sequence>
<comment type="subcellular location">
    <subcellularLocation>
        <location evidence="1">Cell projection</location>
        <location evidence="1">Cilium</location>
        <location evidence="1">Flagellum</location>
    </subcellularLocation>
</comment>
<evidence type="ECO:0000256" key="5">
    <source>
        <dbReference type="ARBA" id="ARBA00023273"/>
    </source>
</evidence>
<feature type="coiled-coil region" evidence="8">
    <location>
        <begin position="269"/>
        <end position="406"/>
    </location>
</feature>
<dbReference type="PANTHER" id="PTHR15504">
    <property type="entry name" value="NASOPHARYNGEAL EPITHELIUM SPECIFIC PROTEIN 1"/>
    <property type="match status" value="1"/>
</dbReference>
<dbReference type="GO" id="GO:0031514">
    <property type="term" value="C:motile cilium"/>
    <property type="evidence" value="ECO:0007669"/>
    <property type="project" value="UniProtKB-SubCell"/>
</dbReference>
<comment type="similarity">
    <text evidence="6">Belongs to the CFAP45 family.</text>
</comment>
<dbReference type="InterPro" id="IPR033253">
    <property type="entry name" value="CFAP45"/>
</dbReference>
<dbReference type="EMBL" id="KK107135">
    <property type="protein sequence ID" value="EZA58043.1"/>
    <property type="molecule type" value="Genomic_DNA"/>
</dbReference>
<evidence type="ECO:0000313" key="10">
    <source>
        <dbReference type="EMBL" id="EZA58043.1"/>
    </source>
</evidence>